<proteinExistence type="inferred from homology"/>
<dbReference type="EMBL" id="BAABIQ010000043">
    <property type="protein sequence ID" value="GAA4804697.1"/>
    <property type="molecule type" value="Genomic_DNA"/>
</dbReference>
<keyword evidence="3" id="KW-0326">Glycosidase</keyword>
<evidence type="ECO:0000256" key="1">
    <source>
        <dbReference type="ARBA" id="ARBA00009809"/>
    </source>
</evidence>
<protein>
    <submittedName>
        <fullName evidence="10">Beta-galactosidase</fullName>
    </submittedName>
</protein>
<feature type="domain" description="Glycoside hydrolase 35 catalytic" evidence="7">
    <location>
        <begin position="34"/>
        <end position="348"/>
    </location>
</feature>
<dbReference type="PANTHER" id="PTHR23421">
    <property type="entry name" value="BETA-GALACTOSIDASE RELATED"/>
    <property type="match status" value="1"/>
</dbReference>
<keyword evidence="11" id="KW-1185">Reference proteome</keyword>
<accession>A0ABP9C8S0</accession>
<dbReference type="PRINTS" id="PR00742">
    <property type="entry name" value="GLHYDRLASE35"/>
</dbReference>
<feature type="domain" description="Beta-galactosidase galactose-binding" evidence="9">
    <location>
        <begin position="522"/>
        <end position="578"/>
    </location>
</feature>
<dbReference type="InterPro" id="IPR031330">
    <property type="entry name" value="Gly_Hdrlase_35_cat"/>
</dbReference>
<comment type="caution">
    <text evidence="10">The sequence shown here is derived from an EMBL/GenBank/DDBJ whole genome shotgun (WGS) entry which is preliminary data.</text>
</comment>
<dbReference type="RefSeq" id="WP_345234265.1">
    <property type="nucleotide sequence ID" value="NZ_BAABIQ010000043.1"/>
</dbReference>
<feature type="domain" description="Beta-galactosidase 1-like first all-beta" evidence="8">
    <location>
        <begin position="392"/>
        <end position="501"/>
    </location>
</feature>
<dbReference type="Gene3D" id="3.20.20.80">
    <property type="entry name" value="Glycosidases"/>
    <property type="match status" value="1"/>
</dbReference>
<evidence type="ECO:0000256" key="4">
    <source>
        <dbReference type="RuleBase" id="RU003679"/>
    </source>
</evidence>
<evidence type="ECO:0000256" key="5">
    <source>
        <dbReference type="SAM" id="SignalP"/>
    </source>
</evidence>
<dbReference type="InterPro" id="IPR008979">
    <property type="entry name" value="Galactose-bd-like_sf"/>
</dbReference>
<dbReference type="InterPro" id="IPR048913">
    <property type="entry name" value="BetaGal_gal-bd"/>
</dbReference>
<evidence type="ECO:0000256" key="3">
    <source>
        <dbReference type="ARBA" id="ARBA00023295"/>
    </source>
</evidence>
<keyword evidence="2" id="KW-0378">Hydrolase</keyword>
<dbReference type="Proteomes" id="UP001501411">
    <property type="component" value="Unassembled WGS sequence"/>
</dbReference>
<dbReference type="Pfam" id="PF01301">
    <property type="entry name" value="Glyco_hydro_35"/>
    <property type="match status" value="1"/>
</dbReference>
<dbReference type="Gene3D" id="2.60.120.260">
    <property type="entry name" value="Galactose-binding domain-like"/>
    <property type="match status" value="4"/>
</dbReference>
<evidence type="ECO:0000313" key="11">
    <source>
        <dbReference type="Proteomes" id="UP001501411"/>
    </source>
</evidence>
<evidence type="ECO:0000259" key="7">
    <source>
        <dbReference type="Pfam" id="PF01301"/>
    </source>
</evidence>
<evidence type="ECO:0000259" key="8">
    <source>
        <dbReference type="Pfam" id="PF21317"/>
    </source>
</evidence>
<evidence type="ECO:0000259" key="9">
    <source>
        <dbReference type="Pfam" id="PF21467"/>
    </source>
</evidence>
<sequence>MNLKSLTFLFLWIFASLSGCAQQVKHTFKIGKNQFLLDGKNLQIISGEMHYARIPRPYWRDRLKKAKAMGLNAICTYMFWNAHEPKPGQYNFSDNLDVAEFCKIAAEEGLWVIIRPGPYTCAEWDLGGLPSWLLKKRGVVLRTSDPNYMPYTLRFLKRAVQEFKPNLITKGGNVLMVQVENEYGVYKDDKVYVNAIKNTLLEAGVDVPLFHCDWAGKNYYDNAHVDGVMPSINFGGDAQKNFAIFEQYAPDAPKFNSEFWTGWFDYWGGKHEVHSVEEKLADFKWMIDNGISVNLYMFHGGTTNGFFPGANGSSTYYTPYITSYDYDALLNENGEPTAKYFAFQKVIKDKFPDLELPALPVPLKKIEIPAFELHAFGSLKDNLPKPHFFETPKTMEELDQASGLIVYTHAFNGAKQGNLVVKRVMDRATIYVDGKKLGVLDRRANQTALPIAVGTGAHLLEIWVEHQARVNFGSAIDEERKGITEGVFLNGDPLKGWNHYNFPLHNTAQFKSSPYHEGYPEIYRATVTLKEVGDTYLDMRNLDKGLLWINGRLIGRYWFIGPQQTLFVPGCWLKVGANDIQILEMGKPKKPTIAGITHQIWQTQVDETLMVSKSGKKLDLTGVSIAYQGTLPDADGWQEITFNKQLNGRYIMFESTEAYGDSPYTAIAEIRLIDENGKEIPREEYTVVYADSEEFDEENGLANLLIDNQPTTFWHTQWSEAKPDQPHQVVLDLAKTRKLSGMRYLPRMKNKEGRVKKFNIYCREQAFRMK</sequence>
<dbReference type="InterPro" id="IPR048912">
    <property type="entry name" value="BetaGal1-like_ABD1"/>
</dbReference>
<dbReference type="SUPFAM" id="SSF51445">
    <property type="entry name" value="(Trans)glycosidases"/>
    <property type="match status" value="1"/>
</dbReference>
<evidence type="ECO:0000256" key="2">
    <source>
        <dbReference type="ARBA" id="ARBA00022801"/>
    </source>
</evidence>
<feature type="domain" description="F5/8 type C" evidence="6">
    <location>
        <begin position="693"/>
        <end position="763"/>
    </location>
</feature>
<evidence type="ECO:0000259" key="6">
    <source>
        <dbReference type="Pfam" id="PF00754"/>
    </source>
</evidence>
<dbReference type="Pfam" id="PF21467">
    <property type="entry name" value="BetaGal_gal-bd"/>
    <property type="match status" value="1"/>
</dbReference>
<dbReference type="InterPro" id="IPR017853">
    <property type="entry name" value="GH"/>
</dbReference>
<dbReference type="Pfam" id="PF21317">
    <property type="entry name" value="BetaGal_ABD_1"/>
    <property type="match status" value="1"/>
</dbReference>
<keyword evidence="5" id="KW-0732">Signal</keyword>
<name>A0ABP9C8S0_9SPHI</name>
<comment type="similarity">
    <text evidence="1 4">Belongs to the glycosyl hydrolase 35 family.</text>
</comment>
<dbReference type="SUPFAM" id="SSF49785">
    <property type="entry name" value="Galactose-binding domain-like"/>
    <property type="match status" value="2"/>
</dbReference>
<dbReference type="PROSITE" id="PS51257">
    <property type="entry name" value="PROKAR_LIPOPROTEIN"/>
    <property type="match status" value="1"/>
</dbReference>
<feature type="chain" id="PRO_5045120892" evidence="5">
    <location>
        <begin position="22"/>
        <end position="770"/>
    </location>
</feature>
<feature type="signal peptide" evidence="5">
    <location>
        <begin position="1"/>
        <end position="21"/>
    </location>
</feature>
<organism evidence="10 11">
    <name type="scientific">Olivibacter ginsenosidimutans</name>
    <dbReference type="NCBI Taxonomy" id="1176537"/>
    <lineage>
        <taxon>Bacteria</taxon>
        <taxon>Pseudomonadati</taxon>
        <taxon>Bacteroidota</taxon>
        <taxon>Sphingobacteriia</taxon>
        <taxon>Sphingobacteriales</taxon>
        <taxon>Sphingobacteriaceae</taxon>
        <taxon>Olivibacter</taxon>
    </lineage>
</organism>
<evidence type="ECO:0000313" key="10">
    <source>
        <dbReference type="EMBL" id="GAA4804697.1"/>
    </source>
</evidence>
<dbReference type="Pfam" id="PF00754">
    <property type="entry name" value="F5_F8_type_C"/>
    <property type="match status" value="1"/>
</dbReference>
<gene>
    <name evidence="10" type="ORF">GCM10023231_37280</name>
</gene>
<dbReference type="InterPro" id="IPR001944">
    <property type="entry name" value="Glycoside_Hdrlase_35"/>
</dbReference>
<dbReference type="InterPro" id="IPR000421">
    <property type="entry name" value="FA58C"/>
</dbReference>
<reference evidence="11" key="1">
    <citation type="journal article" date="2019" name="Int. J. Syst. Evol. Microbiol.">
        <title>The Global Catalogue of Microorganisms (GCM) 10K type strain sequencing project: providing services to taxonomists for standard genome sequencing and annotation.</title>
        <authorList>
            <consortium name="The Broad Institute Genomics Platform"/>
            <consortium name="The Broad Institute Genome Sequencing Center for Infectious Disease"/>
            <person name="Wu L."/>
            <person name="Ma J."/>
        </authorList>
    </citation>
    <scope>NUCLEOTIDE SEQUENCE [LARGE SCALE GENOMIC DNA]</scope>
    <source>
        <strain evidence="11">JCM 18200</strain>
    </source>
</reference>